<dbReference type="InterPro" id="IPR001164">
    <property type="entry name" value="ArfGAP_dom"/>
</dbReference>
<name>A0AAV7FCD2_ARIFI</name>
<dbReference type="InterPro" id="IPR038508">
    <property type="entry name" value="ArfGAP_dom_sf"/>
</dbReference>
<feature type="region of interest" description="Disordered" evidence="5">
    <location>
        <begin position="122"/>
        <end position="165"/>
    </location>
</feature>
<feature type="region of interest" description="Disordered" evidence="5">
    <location>
        <begin position="607"/>
        <end position="682"/>
    </location>
</feature>
<feature type="region of interest" description="Disordered" evidence="5">
    <location>
        <begin position="323"/>
        <end position="352"/>
    </location>
</feature>
<dbReference type="FunFam" id="1.10.220.150:FF:000005">
    <property type="entry name" value="Arf-GAP domain and FG repeat-containing protein 1"/>
    <property type="match status" value="1"/>
</dbReference>
<keyword evidence="2 4" id="KW-0863">Zinc-finger</keyword>
<dbReference type="Gene3D" id="1.10.220.150">
    <property type="entry name" value="Arf GTPase activating protein"/>
    <property type="match status" value="1"/>
</dbReference>
<feature type="compositionally biased region" description="Polar residues" evidence="5">
    <location>
        <begin position="735"/>
        <end position="747"/>
    </location>
</feature>
<organism evidence="7 8">
    <name type="scientific">Aristolochia fimbriata</name>
    <name type="common">White veined hardy Dutchman's pipe vine</name>
    <dbReference type="NCBI Taxonomy" id="158543"/>
    <lineage>
        <taxon>Eukaryota</taxon>
        <taxon>Viridiplantae</taxon>
        <taxon>Streptophyta</taxon>
        <taxon>Embryophyta</taxon>
        <taxon>Tracheophyta</taxon>
        <taxon>Spermatophyta</taxon>
        <taxon>Magnoliopsida</taxon>
        <taxon>Magnoliidae</taxon>
        <taxon>Piperales</taxon>
        <taxon>Aristolochiaceae</taxon>
        <taxon>Aristolochia</taxon>
    </lineage>
</organism>
<reference evidence="7 8" key="1">
    <citation type="submission" date="2021-07" db="EMBL/GenBank/DDBJ databases">
        <title>The Aristolochia fimbriata genome: insights into angiosperm evolution, floral development and chemical biosynthesis.</title>
        <authorList>
            <person name="Jiao Y."/>
        </authorList>
    </citation>
    <scope>NUCLEOTIDE SEQUENCE [LARGE SCALE GENOMIC DNA]</scope>
    <source>
        <strain evidence="7">IBCAS-2021</strain>
        <tissue evidence="7">Leaf</tissue>
    </source>
</reference>
<evidence type="ECO:0000256" key="2">
    <source>
        <dbReference type="ARBA" id="ARBA00022771"/>
    </source>
</evidence>
<dbReference type="InterPro" id="IPR044820">
    <property type="entry name" value="AGD14-like"/>
</dbReference>
<evidence type="ECO:0000313" key="7">
    <source>
        <dbReference type="EMBL" id="KAG9458654.1"/>
    </source>
</evidence>
<feature type="compositionally biased region" description="Polar residues" evidence="5">
    <location>
        <begin position="338"/>
        <end position="352"/>
    </location>
</feature>
<dbReference type="GO" id="GO:0008270">
    <property type="term" value="F:zinc ion binding"/>
    <property type="evidence" value="ECO:0007669"/>
    <property type="project" value="UniProtKB-KW"/>
</dbReference>
<comment type="caution">
    <text evidence="7">The sequence shown here is derived from an EMBL/GenBank/DDBJ whole genome shotgun (WGS) entry which is preliminary data.</text>
</comment>
<protein>
    <recommendedName>
        <fullName evidence="6">Arf-GAP domain-containing protein</fullName>
    </recommendedName>
</protein>
<accession>A0AAV7FCD2</accession>
<feature type="compositionally biased region" description="Polar residues" evidence="5">
    <location>
        <begin position="233"/>
        <end position="246"/>
    </location>
</feature>
<keyword evidence="1" id="KW-0479">Metal-binding</keyword>
<evidence type="ECO:0000256" key="3">
    <source>
        <dbReference type="ARBA" id="ARBA00022833"/>
    </source>
</evidence>
<keyword evidence="8" id="KW-1185">Reference proteome</keyword>
<dbReference type="EMBL" id="JAINDJ010000002">
    <property type="protein sequence ID" value="KAG9458654.1"/>
    <property type="molecule type" value="Genomic_DNA"/>
</dbReference>
<dbReference type="InterPro" id="IPR037278">
    <property type="entry name" value="ARFGAP/RecO"/>
</dbReference>
<feature type="compositionally biased region" description="Basic and acidic residues" evidence="5">
    <location>
        <begin position="621"/>
        <end position="644"/>
    </location>
</feature>
<keyword evidence="3" id="KW-0862">Zinc</keyword>
<dbReference type="PROSITE" id="PS50115">
    <property type="entry name" value="ARFGAP"/>
    <property type="match status" value="1"/>
</dbReference>
<gene>
    <name evidence="7" type="ORF">H6P81_003162</name>
</gene>
<feature type="region of interest" description="Disordered" evidence="5">
    <location>
        <begin position="732"/>
        <end position="757"/>
    </location>
</feature>
<dbReference type="PANTHER" id="PTHR46085:SF4">
    <property type="entry name" value="ADP-RIBOSYLATION FACTOR GTPASE-ACTIVATING PROTEIN AGD14-RELATED"/>
    <property type="match status" value="1"/>
</dbReference>
<dbReference type="Proteomes" id="UP000825729">
    <property type="component" value="Unassembled WGS sequence"/>
</dbReference>
<dbReference type="AlphaFoldDB" id="A0AAV7FCD2"/>
<feature type="region of interest" description="Disordered" evidence="5">
    <location>
        <begin position="233"/>
        <end position="293"/>
    </location>
</feature>
<dbReference type="SUPFAM" id="SSF57863">
    <property type="entry name" value="ArfGap/RecO-like zinc finger"/>
    <property type="match status" value="1"/>
</dbReference>
<dbReference type="SMART" id="SM00105">
    <property type="entry name" value="ArfGap"/>
    <property type="match status" value="1"/>
</dbReference>
<evidence type="ECO:0000256" key="5">
    <source>
        <dbReference type="SAM" id="MobiDB-lite"/>
    </source>
</evidence>
<dbReference type="Pfam" id="PF01412">
    <property type="entry name" value="ArfGap"/>
    <property type="match status" value="1"/>
</dbReference>
<sequence>MSSRKEEERNEKIIRGLMKLPPNRRCINCDSIGPQYVCTNFWTFICITCSGIHREFTHRVKSVSMAKFTTQEVEALQKGGNQRAREIYLKNWDLQRQRLPNSSNPDRIREFIKSVYLDRKYAGGNSSEKPPRDVQNHKNHEEEHRRASSYHSYSQSPPYEHQYEERRYGRQAGMLTRKPGSDRGHYDGKISSFIYSPGRSLEQMYEDRFANEGSGAWASDYSVSSAGDLFRSGAQSPNSIKDSGFSSPPVHTGQDIISDDIGRQHISSYSESNTKRDVGGIPRPQRTASAGSFGSFDSNSMSFKSVHSFGFADVVLEPEQPVGSVKSSASVGGHHQVPPTSTPKGPTGASTNPPLDLFAHINNQPPSSMKAPETFLQPPIDLFADFNDKVQTNMQPFANSSVSPIDLFANTTQESSSGLQQLAMSSASPVDLFSNTAQLSSSYQNQQTSLAAPLDLFSVTTQPSSSGDQYPSTSSAPSMDLFADVNHQLLSSTHLEQKLPSVSFTENEGWATFDIPQLSELAPESNQESPTFMSGELSKEKLDFFESGQWSPINSSASHGSLAHEVANIVQPSTASNSSQSWNAFDDSARNFPQNLFEDQAPSTELRVAEQKSCANTEDCENSKSSKNLIKEDLGPTVMEDRNTVPDVQFDTTASGSFLPAMGGNHSHNHQQKSTNPFDLPYDSKLDSSGGFLDMTSLQATLPDPSIPTAFLGGVAPWFPAVPQGSLAYMPGQAPSPQLPNLSSQGPVASFGGNPFA</sequence>
<feature type="compositionally biased region" description="Basic and acidic residues" evidence="5">
    <location>
        <begin position="129"/>
        <end position="146"/>
    </location>
</feature>
<dbReference type="CDD" id="cd08838">
    <property type="entry name" value="ArfGap_AGFG"/>
    <property type="match status" value="1"/>
</dbReference>
<evidence type="ECO:0000256" key="4">
    <source>
        <dbReference type="PROSITE-ProRule" id="PRU00288"/>
    </source>
</evidence>
<dbReference type="GO" id="GO:0005096">
    <property type="term" value="F:GTPase activator activity"/>
    <property type="evidence" value="ECO:0007669"/>
    <property type="project" value="InterPro"/>
</dbReference>
<proteinExistence type="predicted"/>
<evidence type="ECO:0000256" key="1">
    <source>
        <dbReference type="ARBA" id="ARBA00022723"/>
    </source>
</evidence>
<dbReference type="PANTHER" id="PTHR46085">
    <property type="entry name" value="ARFGAP/RECO-RELATED"/>
    <property type="match status" value="1"/>
</dbReference>
<evidence type="ECO:0000259" key="6">
    <source>
        <dbReference type="PROSITE" id="PS50115"/>
    </source>
</evidence>
<feature type="domain" description="Arf-GAP" evidence="6">
    <location>
        <begin position="11"/>
        <end position="129"/>
    </location>
</feature>
<evidence type="ECO:0000313" key="8">
    <source>
        <dbReference type="Proteomes" id="UP000825729"/>
    </source>
</evidence>
<dbReference type="PRINTS" id="PR00405">
    <property type="entry name" value="REVINTRACTNG"/>
</dbReference>
<feature type="compositionally biased region" description="Low complexity" evidence="5">
    <location>
        <begin position="323"/>
        <end position="333"/>
    </location>
</feature>
<feature type="compositionally biased region" description="Low complexity" evidence="5">
    <location>
        <begin position="149"/>
        <end position="159"/>
    </location>
</feature>